<dbReference type="EMBL" id="BTGU01000001">
    <property type="protein sequence ID" value="GMN24531.1"/>
    <property type="molecule type" value="Genomic_DNA"/>
</dbReference>
<comment type="caution">
    <text evidence="2">The sequence shown here is derived from an EMBL/GenBank/DDBJ whole genome shotgun (WGS) entry which is preliminary data.</text>
</comment>
<evidence type="ECO:0000313" key="2">
    <source>
        <dbReference type="EMBL" id="GMN24531.1"/>
    </source>
</evidence>
<name>A0AA87ZH07_FICCA</name>
<sequence>MSASGGDGLGRCCHGEGGEVGHIWEGDPSPVSAGKSSTLKKGLVLRPLLEISRSLPIAVASGPLRSRPAAGGRVVGSSQPWSVEESQSRRRTRSSYRETTPGKTERAGGDPSSNSRHDRDAGAVGGIAASLITPSRKLSGESKRRQHRQPPLRPQAPPRCLNLRLSPLRRRLEVQICLDLMLFLFFGSVGSQTSIFVK</sequence>
<dbReference type="AlphaFoldDB" id="A0AA87ZH07"/>
<evidence type="ECO:0000256" key="1">
    <source>
        <dbReference type="SAM" id="MobiDB-lite"/>
    </source>
</evidence>
<evidence type="ECO:0000313" key="3">
    <source>
        <dbReference type="Proteomes" id="UP001187192"/>
    </source>
</evidence>
<accession>A0AA87ZH07</accession>
<proteinExistence type="predicted"/>
<dbReference type="Proteomes" id="UP001187192">
    <property type="component" value="Unassembled WGS sequence"/>
</dbReference>
<keyword evidence="3" id="KW-1185">Reference proteome</keyword>
<protein>
    <submittedName>
        <fullName evidence="2">Uncharacterized protein</fullName>
    </submittedName>
</protein>
<organism evidence="2 3">
    <name type="scientific">Ficus carica</name>
    <name type="common">Common fig</name>
    <dbReference type="NCBI Taxonomy" id="3494"/>
    <lineage>
        <taxon>Eukaryota</taxon>
        <taxon>Viridiplantae</taxon>
        <taxon>Streptophyta</taxon>
        <taxon>Embryophyta</taxon>
        <taxon>Tracheophyta</taxon>
        <taxon>Spermatophyta</taxon>
        <taxon>Magnoliopsida</taxon>
        <taxon>eudicotyledons</taxon>
        <taxon>Gunneridae</taxon>
        <taxon>Pentapetalae</taxon>
        <taxon>rosids</taxon>
        <taxon>fabids</taxon>
        <taxon>Rosales</taxon>
        <taxon>Moraceae</taxon>
        <taxon>Ficeae</taxon>
        <taxon>Ficus</taxon>
    </lineage>
</organism>
<gene>
    <name evidence="2" type="ORF">TIFTF001_000610</name>
</gene>
<feature type="region of interest" description="Disordered" evidence="1">
    <location>
        <begin position="62"/>
        <end position="159"/>
    </location>
</feature>
<reference evidence="2" key="1">
    <citation type="submission" date="2023-07" db="EMBL/GenBank/DDBJ databases">
        <title>draft genome sequence of fig (Ficus carica).</title>
        <authorList>
            <person name="Takahashi T."/>
            <person name="Nishimura K."/>
        </authorList>
    </citation>
    <scope>NUCLEOTIDE SEQUENCE</scope>
</reference>